<feature type="signal peptide" evidence="5">
    <location>
        <begin position="1"/>
        <end position="24"/>
    </location>
</feature>
<dbReference type="GO" id="GO:0009279">
    <property type="term" value="C:cell outer membrane"/>
    <property type="evidence" value="ECO:0007669"/>
    <property type="project" value="UniProtKB-SubCell"/>
</dbReference>
<dbReference type="EMBL" id="WEHX01000002">
    <property type="protein sequence ID" value="KAB7663071.1"/>
    <property type="molecule type" value="Genomic_DNA"/>
</dbReference>
<feature type="domain" description="OmpA-like" evidence="6">
    <location>
        <begin position="90"/>
        <end position="220"/>
    </location>
</feature>
<proteinExistence type="predicted"/>
<dbReference type="Proteomes" id="UP000430564">
    <property type="component" value="Unassembled WGS sequence"/>
</dbReference>
<keyword evidence="5" id="KW-0732">Signal</keyword>
<dbReference type="OrthoDB" id="1149075at2"/>
<feature type="chain" id="PRO_5026170436" evidence="5">
    <location>
        <begin position="25"/>
        <end position="223"/>
    </location>
</feature>
<dbReference type="InterPro" id="IPR050330">
    <property type="entry name" value="Bact_OuterMem_StrucFunc"/>
</dbReference>
<dbReference type="InterPro" id="IPR006665">
    <property type="entry name" value="OmpA-like"/>
</dbReference>
<evidence type="ECO:0000256" key="3">
    <source>
        <dbReference type="ARBA" id="ARBA00023237"/>
    </source>
</evidence>
<evidence type="ECO:0000256" key="1">
    <source>
        <dbReference type="ARBA" id="ARBA00004442"/>
    </source>
</evidence>
<name>A0A6I1EUU1_9BURK</name>
<protein>
    <submittedName>
        <fullName evidence="7">OmpA family protein</fullName>
    </submittedName>
</protein>
<keyword evidence="3" id="KW-0998">Cell outer membrane</keyword>
<dbReference type="PROSITE" id="PS51123">
    <property type="entry name" value="OMPA_2"/>
    <property type="match status" value="1"/>
</dbReference>
<comment type="subcellular location">
    <subcellularLocation>
        <location evidence="1">Cell outer membrane</location>
    </subcellularLocation>
</comment>
<dbReference type="PRINTS" id="PR01021">
    <property type="entry name" value="OMPADOMAIN"/>
</dbReference>
<dbReference type="Gene3D" id="3.30.1330.60">
    <property type="entry name" value="OmpA-like domain"/>
    <property type="match status" value="1"/>
</dbReference>
<dbReference type="RefSeq" id="WP_152157342.1">
    <property type="nucleotide sequence ID" value="NZ_WEHX01000002.1"/>
</dbReference>
<dbReference type="SUPFAM" id="SSF103088">
    <property type="entry name" value="OmpA-like"/>
    <property type="match status" value="1"/>
</dbReference>
<evidence type="ECO:0000256" key="2">
    <source>
        <dbReference type="ARBA" id="ARBA00023136"/>
    </source>
</evidence>
<accession>A0A6I1EUU1</accession>
<dbReference type="AlphaFoldDB" id="A0A6I1EUU1"/>
<evidence type="ECO:0000256" key="4">
    <source>
        <dbReference type="PROSITE-ProRule" id="PRU00473"/>
    </source>
</evidence>
<dbReference type="InterPro" id="IPR036737">
    <property type="entry name" value="OmpA-like_sf"/>
</dbReference>
<dbReference type="PANTHER" id="PTHR30329">
    <property type="entry name" value="STATOR ELEMENT OF FLAGELLAR MOTOR COMPLEX"/>
    <property type="match status" value="1"/>
</dbReference>
<dbReference type="PANTHER" id="PTHR30329:SF21">
    <property type="entry name" value="LIPOPROTEIN YIAD-RELATED"/>
    <property type="match status" value="1"/>
</dbReference>
<dbReference type="CDD" id="cd07185">
    <property type="entry name" value="OmpA_C-like"/>
    <property type="match status" value="1"/>
</dbReference>
<dbReference type="Pfam" id="PF00691">
    <property type="entry name" value="OmpA"/>
    <property type="match status" value="1"/>
</dbReference>
<comment type="caution">
    <text evidence="7">The sequence shown here is derived from an EMBL/GenBank/DDBJ whole genome shotgun (WGS) entry which is preliminary data.</text>
</comment>
<sequence length="223" mass="23405">MKTSAKLCGIAAALLLAASFNASAAETVNPYVHSSSGQIVKNSTDLCWRTGFWTPALAEAMGVDGAGCACDADILDKQACTAVEAPVATKSAEKVTFSADTLFNFDRATLKPEGQAVLDDLVSRIAGVDIEVILSTGYADRIGKPAYNEKLSQRRADAVKAYLVQKGVDAALIKTEGKGSADPVVNCPNPSKAGQIKNFRALVDCLQPNRRAVVEVVGSRPAM</sequence>
<keyword evidence="2 4" id="KW-0472">Membrane</keyword>
<evidence type="ECO:0000259" key="6">
    <source>
        <dbReference type="PROSITE" id="PS51123"/>
    </source>
</evidence>
<evidence type="ECO:0000313" key="8">
    <source>
        <dbReference type="Proteomes" id="UP000430564"/>
    </source>
</evidence>
<organism evidence="7 8">
    <name type="scientific">Sutterella seckii</name>
    <dbReference type="NCBI Taxonomy" id="1944635"/>
    <lineage>
        <taxon>Bacteria</taxon>
        <taxon>Pseudomonadati</taxon>
        <taxon>Pseudomonadota</taxon>
        <taxon>Betaproteobacteria</taxon>
        <taxon>Burkholderiales</taxon>
        <taxon>Sutterellaceae</taxon>
        <taxon>Sutterella</taxon>
    </lineage>
</organism>
<reference evidence="7 8" key="1">
    <citation type="submission" date="2019-10" db="EMBL/GenBank/DDBJ databases">
        <title>Genome diversity of Sutterella seckii.</title>
        <authorList>
            <person name="Chaplin A.V."/>
            <person name="Sokolova S.R."/>
            <person name="Mosin K.A."/>
            <person name="Ivanova E.L."/>
            <person name="Kochetkova T.O."/>
            <person name="Goltsov A.Y."/>
            <person name="Trofimov D.Y."/>
            <person name="Efimov B.A."/>
        </authorList>
    </citation>
    <scope>NUCLEOTIDE SEQUENCE [LARGE SCALE GENOMIC DNA]</scope>
    <source>
        <strain evidence="7 8">ASD393</strain>
    </source>
</reference>
<evidence type="ECO:0000256" key="5">
    <source>
        <dbReference type="SAM" id="SignalP"/>
    </source>
</evidence>
<evidence type="ECO:0000313" key="7">
    <source>
        <dbReference type="EMBL" id="KAB7663071.1"/>
    </source>
</evidence>
<gene>
    <name evidence="7" type="ORF">GBM95_00780</name>
</gene>
<dbReference type="InterPro" id="IPR006664">
    <property type="entry name" value="OMP_bac"/>
</dbReference>